<keyword evidence="2" id="KW-1185">Reference proteome</keyword>
<sequence length="345" mass="37539">MGLQLQSLSGNRITKQSTFYVHILSGAESQKAGVAAEAAAESYTFVQAGSQINSKVPSEGVINGVQNSYSSSGTRNTRPHSLAQGTPLDYMYFVDTDQHSVLSNVNKGTLLAAVVSCEYKSNGYDWGVHGIGTRTRTETRSMENHKQGKGGTENRGIFHKYKVGELTTLLTTDFCSFKNFVSENISRDRGLRALTEAMTNTDAAAISAGPQLPASVAFQFRIQAHTSYSVFLKQVFPFLEVKNQVAHMKWIGTPYLKNKTRICGINVNASTSLFVCYQHMKGLGKFAIICAEDLIHEILTAVTTMTSDGIDESNISAVEKGVSVSNWELAASSNPTVNLAQRARQ</sequence>
<accession>A0A2U1L3R2</accession>
<dbReference type="AlphaFoldDB" id="A0A2U1L3R2"/>
<comment type="caution">
    <text evidence="1">The sequence shown here is derived from an EMBL/GenBank/DDBJ whole genome shotgun (WGS) entry which is preliminary data.</text>
</comment>
<organism evidence="1 2">
    <name type="scientific">Artemisia annua</name>
    <name type="common">Sweet wormwood</name>
    <dbReference type="NCBI Taxonomy" id="35608"/>
    <lineage>
        <taxon>Eukaryota</taxon>
        <taxon>Viridiplantae</taxon>
        <taxon>Streptophyta</taxon>
        <taxon>Embryophyta</taxon>
        <taxon>Tracheophyta</taxon>
        <taxon>Spermatophyta</taxon>
        <taxon>Magnoliopsida</taxon>
        <taxon>eudicotyledons</taxon>
        <taxon>Gunneridae</taxon>
        <taxon>Pentapetalae</taxon>
        <taxon>asterids</taxon>
        <taxon>campanulids</taxon>
        <taxon>Asterales</taxon>
        <taxon>Asteraceae</taxon>
        <taxon>Asteroideae</taxon>
        <taxon>Anthemideae</taxon>
        <taxon>Artemisiinae</taxon>
        <taxon>Artemisia</taxon>
    </lineage>
</organism>
<name>A0A2U1L3R2_ARTAN</name>
<dbReference type="STRING" id="35608.A0A2U1L3R2"/>
<gene>
    <name evidence="1" type="ORF">CTI12_AA533280</name>
</gene>
<reference evidence="1 2" key="1">
    <citation type="journal article" date="2018" name="Mol. Plant">
        <title>The genome of Artemisia annua provides insight into the evolution of Asteraceae family and artemisinin biosynthesis.</title>
        <authorList>
            <person name="Shen Q."/>
            <person name="Zhang L."/>
            <person name="Liao Z."/>
            <person name="Wang S."/>
            <person name="Yan T."/>
            <person name="Shi P."/>
            <person name="Liu M."/>
            <person name="Fu X."/>
            <person name="Pan Q."/>
            <person name="Wang Y."/>
            <person name="Lv Z."/>
            <person name="Lu X."/>
            <person name="Zhang F."/>
            <person name="Jiang W."/>
            <person name="Ma Y."/>
            <person name="Chen M."/>
            <person name="Hao X."/>
            <person name="Li L."/>
            <person name="Tang Y."/>
            <person name="Lv G."/>
            <person name="Zhou Y."/>
            <person name="Sun X."/>
            <person name="Brodelius P.E."/>
            <person name="Rose J.K.C."/>
            <person name="Tang K."/>
        </authorList>
    </citation>
    <scope>NUCLEOTIDE SEQUENCE [LARGE SCALE GENOMIC DNA]</scope>
    <source>
        <strain evidence="2">cv. Huhao1</strain>
        <tissue evidence="1">Leaf</tissue>
    </source>
</reference>
<dbReference type="Proteomes" id="UP000245207">
    <property type="component" value="Unassembled WGS sequence"/>
</dbReference>
<protein>
    <submittedName>
        <fullName evidence="1">AAA+ ATPase domain-containing protein</fullName>
    </submittedName>
</protein>
<evidence type="ECO:0000313" key="1">
    <source>
        <dbReference type="EMBL" id="PWA43637.1"/>
    </source>
</evidence>
<dbReference type="EMBL" id="PKPP01011721">
    <property type="protein sequence ID" value="PWA43637.1"/>
    <property type="molecule type" value="Genomic_DNA"/>
</dbReference>
<proteinExistence type="predicted"/>
<evidence type="ECO:0000313" key="2">
    <source>
        <dbReference type="Proteomes" id="UP000245207"/>
    </source>
</evidence>